<evidence type="ECO:0000313" key="1">
    <source>
        <dbReference type="EMBL" id="QDU53879.1"/>
    </source>
</evidence>
<dbReference type="AlphaFoldDB" id="A0A518AGQ8"/>
<sequence>MTPLATVLAQVENAKAELDNYPPVDFDWYSRCIKTVNTTVPWLVGVGPLLKQYVEEVLNSPTLVRDTWTKIRSTANDSIPLGLIDIIDRELDREKVLLDQVGGDIVSKVVEQFLIEHFEEGCLESNGKSDYPDLFLRSRSYEGLPKFTRGSKNYGAALKGNRARPVRVPDGLEIKTCRNRFAVDCHYPHTGLHLAVVFKEEKVLLEVTDIKIAFMRVSDYRISKRSTKATTDKASFNGSNFVSVLV</sequence>
<name>A0A518AGQ8_9BACT</name>
<gene>
    <name evidence="1" type="ORF">Pan181_00570</name>
</gene>
<proteinExistence type="predicted"/>
<keyword evidence="2" id="KW-1185">Reference proteome</keyword>
<protein>
    <submittedName>
        <fullName evidence="1">Uncharacterized protein</fullName>
    </submittedName>
</protein>
<dbReference type="EMBL" id="CP036278">
    <property type="protein sequence ID" value="QDU53879.1"/>
    <property type="molecule type" value="Genomic_DNA"/>
</dbReference>
<dbReference type="Proteomes" id="UP000315750">
    <property type="component" value="Chromosome"/>
</dbReference>
<reference evidence="1 2" key="1">
    <citation type="submission" date="2019-02" db="EMBL/GenBank/DDBJ databases">
        <title>Deep-cultivation of Planctomycetes and their phenomic and genomic characterization uncovers novel biology.</title>
        <authorList>
            <person name="Wiegand S."/>
            <person name="Jogler M."/>
            <person name="Boedeker C."/>
            <person name="Pinto D."/>
            <person name="Vollmers J."/>
            <person name="Rivas-Marin E."/>
            <person name="Kohn T."/>
            <person name="Peeters S.H."/>
            <person name="Heuer A."/>
            <person name="Rast P."/>
            <person name="Oberbeckmann S."/>
            <person name="Bunk B."/>
            <person name="Jeske O."/>
            <person name="Meyerdierks A."/>
            <person name="Storesund J.E."/>
            <person name="Kallscheuer N."/>
            <person name="Luecker S."/>
            <person name="Lage O.M."/>
            <person name="Pohl T."/>
            <person name="Merkel B.J."/>
            <person name="Hornburger P."/>
            <person name="Mueller R.-W."/>
            <person name="Bruemmer F."/>
            <person name="Labrenz M."/>
            <person name="Spormann A.M."/>
            <person name="Op den Camp H."/>
            <person name="Overmann J."/>
            <person name="Amann R."/>
            <person name="Jetten M.S.M."/>
            <person name="Mascher T."/>
            <person name="Medema M.H."/>
            <person name="Devos D.P."/>
            <person name="Kaster A.-K."/>
            <person name="Ovreas L."/>
            <person name="Rohde M."/>
            <person name="Galperin M.Y."/>
            <person name="Jogler C."/>
        </authorList>
    </citation>
    <scope>NUCLEOTIDE SEQUENCE [LARGE SCALE GENOMIC DNA]</scope>
    <source>
        <strain evidence="1 2">Pan181</strain>
    </source>
</reference>
<organism evidence="1 2">
    <name type="scientific">Aeoliella mucimassa</name>
    <dbReference type="NCBI Taxonomy" id="2527972"/>
    <lineage>
        <taxon>Bacteria</taxon>
        <taxon>Pseudomonadati</taxon>
        <taxon>Planctomycetota</taxon>
        <taxon>Planctomycetia</taxon>
        <taxon>Pirellulales</taxon>
        <taxon>Lacipirellulaceae</taxon>
        <taxon>Aeoliella</taxon>
    </lineage>
</organism>
<accession>A0A518AGQ8</accession>
<evidence type="ECO:0000313" key="2">
    <source>
        <dbReference type="Proteomes" id="UP000315750"/>
    </source>
</evidence>
<dbReference type="KEGG" id="amuc:Pan181_00570"/>